<sequence length="61" mass="7117">MTPIASMAKFEDDLLTWAETDKVFNLLLRGELINSKMFEEFLQKSVAEHWKSFDKNKPSPI</sequence>
<accession>A0A2Z7BDZ0</accession>
<organism evidence="1 2">
    <name type="scientific">Dorcoceras hygrometricum</name>
    <dbReference type="NCBI Taxonomy" id="472368"/>
    <lineage>
        <taxon>Eukaryota</taxon>
        <taxon>Viridiplantae</taxon>
        <taxon>Streptophyta</taxon>
        <taxon>Embryophyta</taxon>
        <taxon>Tracheophyta</taxon>
        <taxon>Spermatophyta</taxon>
        <taxon>Magnoliopsida</taxon>
        <taxon>eudicotyledons</taxon>
        <taxon>Gunneridae</taxon>
        <taxon>Pentapetalae</taxon>
        <taxon>asterids</taxon>
        <taxon>lamiids</taxon>
        <taxon>Lamiales</taxon>
        <taxon>Gesneriaceae</taxon>
        <taxon>Didymocarpoideae</taxon>
        <taxon>Trichosporeae</taxon>
        <taxon>Loxocarpinae</taxon>
        <taxon>Dorcoceras</taxon>
    </lineage>
</organism>
<dbReference type="EMBL" id="KV008327">
    <property type="protein sequence ID" value="KZV30289.1"/>
    <property type="molecule type" value="Genomic_DNA"/>
</dbReference>
<dbReference type="AlphaFoldDB" id="A0A2Z7BDZ0"/>
<keyword evidence="2" id="KW-1185">Reference proteome</keyword>
<name>A0A2Z7BDZ0_9LAMI</name>
<reference evidence="1 2" key="1">
    <citation type="journal article" date="2015" name="Proc. Natl. Acad. Sci. U.S.A.">
        <title>The resurrection genome of Boea hygrometrica: A blueprint for survival of dehydration.</title>
        <authorList>
            <person name="Xiao L."/>
            <person name="Yang G."/>
            <person name="Zhang L."/>
            <person name="Yang X."/>
            <person name="Zhao S."/>
            <person name="Ji Z."/>
            <person name="Zhou Q."/>
            <person name="Hu M."/>
            <person name="Wang Y."/>
            <person name="Chen M."/>
            <person name="Xu Y."/>
            <person name="Jin H."/>
            <person name="Xiao X."/>
            <person name="Hu G."/>
            <person name="Bao F."/>
            <person name="Hu Y."/>
            <person name="Wan P."/>
            <person name="Li L."/>
            <person name="Deng X."/>
            <person name="Kuang T."/>
            <person name="Xiang C."/>
            <person name="Zhu J.K."/>
            <person name="Oliver M.J."/>
            <person name="He Y."/>
        </authorList>
    </citation>
    <scope>NUCLEOTIDE SEQUENCE [LARGE SCALE GENOMIC DNA]</scope>
    <source>
        <strain evidence="2">cv. XS01</strain>
    </source>
</reference>
<protein>
    <submittedName>
        <fullName evidence="1">Uncharacterized protein</fullName>
    </submittedName>
</protein>
<evidence type="ECO:0000313" key="1">
    <source>
        <dbReference type="EMBL" id="KZV30289.1"/>
    </source>
</evidence>
<gene>
    <name evidence="1" type="ORF">F511_34305</name>
</gene>
<dbReference type="Proteomes" id="UP000250235">
    <property type="component" value="Unassembled WGS sequence"/>
</dbReference>
<evidence type="ECO:0000313" key="2">
    <source>
        <dbReference type="Proteomes" id="UP000250235"/>
    </source>
</evidence>
<proteinExistence type="predicted"/>